<comment type="caution">
    <text evidence="1">The sequence shown here is derived from an EMBL/GenBank/DDBJ whole genome shotgun (WGS) entry which is preliminary data.</text>
</comment>
<name>A0A9N9KP70_9HELO</name>
<dbReference type="OrthoDB" id="10640937at2759"/>
<accession>A0A9N9KP70</accession>
<protein>
    <submittedName>
        <fullName evidence="1">Uncharacterized protein</fullName>
    </submittedName>
</protein>
<organism evidence="1 2">
    <name type="scientific">Hymenoscyphus fraxineus</name>
    <dbReference type="NCBI Taxonomy" id="746836"/>
    <lineage>
        <taxon>Eukaryota</taxon>
        <taxon>Fungi</taxon>
        <taxon>Dikarya</taxon>
        <taxon>Ascomycota</taxon>
        <taxon>Pezizomycotina</taxon>
        <taxon>Leotiomycetes</taxon>
        <taxon>Helotiales</taxon>
        <taxon>Helotiaceae</taxon>
        <taxon>Hymenoscyphus</taxon>
    </lineage>
</organism>
<keyword evidence="2" id="KW-1185">Reference proteome</keyword>
<evidence type="ECO:0000313" key="1">
    <source>
        <dbReference type="EMBL" id="CAG8950568.1"/>
    </source>
</evidence>
<gene>
    <name evidence="1" type="ORF">HYFRA_00002777</name>
</gene>
<evidence type="ECO:0000313" key="2">
    <source>
        <dbReference type="Proteomes" id="UP000696280"/>
    </source>
</evidence>
<sequence length="98" mass="10486">MSGHAMLDSTTTYESTDPIAWCAPEASQLRQDLGTSASRRHLMTASNGIAQATAVTAQTKSMVCPIFPTSICPEYRKGIDAKVCESKDGIEHPLTEGI</sequence>
<reference evidence="1" key="1">
    <citation type="submission" date="2021-07" db="EMBL/GenBank/DDBJ databases">
        <authorList>
            <person name="Durling M."/>
        </authorList>
    </citation>
    <scope>NUCLEOTIDE SEQUENCE</scope>
</reference>
<dbReference type="AlphaFoldDB" id="A0A9N9KP70"/>
<proteinExistence type="predicted"/>
<dbReference type="EMBL" id="CAJVRL010000038">
    <property type="protein sequence ID" value="CAG8950568.1"/>
    <property type="molecule type" value="Genomic_DNA"/>
</dbReference>
<dbReference type="Proteomes" id="UP000696280">
    <property type="component" value="Unassembled WGS sequence"/>
</dbReference>